<name>A0A1I5WCU7_9EURY</name>
<dbReference type="AlphaFoldDB" id="A0A1I5WCU7"/>
<organism evidence="2 3">
    <name type="scientific">Halolamina pelagica</name>
    <dbReference type="NCBI Taxonomy" id="699431"/>
    <lineage>
        <taxon>Archaea</taxon>
        <taxon>Methanobacteriati</taxon>
        <taxon>Methanobacteriota</taxon>
        <taxon>Stenosarchaea group</taxon>
        <taxon>Halobacteria</taxon>
        <taxon>Halobacteriales</taxon>
        <taxon>Haloferacaceae</taxon>
    </lineage>
</organism>
<evidence type="ECO:0000313" key="3">
    <source>
        <dbReference type="Proteomes" id="UP000183769"/>
    </source>
</evidence>
<reference evidence="3" key="1">
    <citation type="submission" date="2016-10" db="EMBL/GenBank/DDBJ databases">
        <authorList>
            <person name="Varghese N."/>
            <person name="Submissions S."/>
        </authorList>
    </citation>
    <scope>NUCLEOTIDE SEQUENCE [LARGE SCALE GENOMIC DNA]</scope>
    <source>
        <strain evidence="3">CGMCC 1.10329</strain>
    </source>
</reference>
<proteinExistence type="predicted"/>
<protein>
    <submittedName>
        <fullName evidence="2">Uncharacterized protein</fullName>
    </submittedName>
</protein>
<keyword evidence="3" id="KW-1185">Reference proteome</keyword>
<dbReference type="RefSeq" id="WP_166623321.1">
    <property type="nucleotide sequence ID" value="NZ_FOXI01000027.1"/>
</dbReference>
<dbReference type="EMBL" id="FOXI01000027">
    <property type="protein sequence ID" value="SFQ17457.1"/>
    <property type="molecule type" value="Genomic_DNA"/>
</dbReference>
<feature type="region of interest" description="Disordered" evidence="1">
    <location>
        <begin position="1"/>
        <end position="47"/>
    </location>
</feature>
<evidence type="ECO:0000313" key="2">
    <source>
        <dbReference type="EMBL" id="SFQ17457.1"/>
    </source>
</evidence>
<sequence length="47" mass="4835">MSTTPNPNTERTDAPTDESSPSCGAEEMPEIMGCPLAHTVDTGEGGL</sequence>
<dbReference type="Proteomes" id="UP000183769">
    <property type="component" value="Unassembled WGS sequence"/>
</dbReference>
<gene>
    <name evidence="2" type="ORF">SAMN05216277_12711</name>
</gene>
<evidence type="ECO:0000256" key="1">
    <source>
        <dbReference type="SAM" id="MobiDB-lite"/>
    </source>
</evidence>
<accession>A0A1I5WCU7</accession>